<dbReference type="GO" id="GO:0016491">
    <property type="term" value="F:oxidoreductase activity"/>
    <property type="evidence" value="ECO:0007669"/>
    <property type="project" value="UniProtKB-KW"/>
</dbReference>
<dbReference type="PANTHER" id="PTHR42897">
    <property type="entry name" value="PYRUVATE SYNTHASE SUBUNIT PORB"/>
    <property type="match status" value="1"/>
</dbReference>
<dbReference type="InterPro" id="IPR051479">
    <property type="entry name" value="PorB-like"/>
</dbReference>
<dbReference type="InterPro" id="IPR029061">
    <property type="entry name" value="THDP-binding"/>
</dbReference>
<accession>X1GNC2</accession>
<comment type="caution">
    <text evidence="3">The sequence shown here is derived from an EMBL/GenBank/DDBJ whole genome shotgun (WGS) entry which is preliminary data.</text>
</comment>
<name>X1GNC2_9ZZZZ</name>
<dbReference type="InterPro" id="IPR011766">
    <property type="entry name" value="TPP_enzyme_TPP-bd"/>
</dbReference>
<sequence>VTCVAFAGDGGTTDIGIQGLSGAAERRTNFIYACYDNEAYMNTGVQRSGSTPYGSFTTTTPIYGKTEHKKNMPKILEAHDIPYVATSCAAYPLDIYAKFKRAKEIKGTKYIHILSPCPPGWGFSTKDTIKMGKLAVETGFWPLYEIENGKFSLSTPSKRLLDPAKRKPIEEYLSTQKRFNRLSNEDIEEYKRYINQSWEYIKSKNLTTQLL</sequence>
<dbReference type="EMBL" id="BARU01020006">
    <property type="protein sequence ID" value="GAH59401.1"/>
    <property type="molecule type" value="Genomic_DNA"/>
</dbReference>
<reference evidence="3" key="1">
    <citation type="journal article" date="2014" name="Front. Microbiol.">
        <title>High frequency of phylogenetically diverse reductive dehalogenase-homologous genes in deep subseafloor sedimentary metagenomes.</title>
        <authorList>
            <person name="Kawai M."/>
            <person name="Futagami T."/>
            <person name="Toyoda A."/>
            <person name="Takaki Y."/>
            <person name="Nishi S."/>
            <person name="Hori S."/>
            <person name="Arai W."/>
            <person name="Tsubouchi T."/>
            <person name="Morono Y."/>
            <person name="Uchiyama I."/>
            <person name="Ito T."/>
            <person name="Fujiyama A."/>
            <person name="Inagaki F."/>
            <person name="Takami H."/>
        </authorList>
    </citation>
    <scope>NUCLEOTIDE SEQUENCE</scope>
    <source>
        <strain evidence="3">Expedition CK06-06</strain>
    </source>
</reference>
<organism evidence="3">
    <name type="scientific">marine sediment metagenome</name>
    <dbReference type="NCBI Taxonomy" id="412755"/>
    <lineage>
        <taxon>unclassified sequences</taxon>
        <taxon>metagenomes</taxon>
        <taxon>ecological metagenomes</taxon>
    </lineage>
</organism>
<feature type="domain" description="Thiamine pyrophosphate enzyme TPP-binding" evidence="2">
    <location>
        <begin position="2"/>
        <end position="113"/>
    </location>
</feature>
<dbReference type="Pfam" id="PF02775">
    <property type="entry name" value="TPP_enzyme_C"/>
    <property type="match status" value="1"/>
</dbReference>
<dbReference type="PANTHER" id="PTHR42897:SF1">
    <property type="entry name" value="2-OXOACID OXIDOREDUCTASE (FERREDOXIN)"/>
    <property type="match status" value="1"/>
</dbReference>
<evidence type="ECO:0000259" key="2">
    <source>
        <dbReference type="Pfam" id="PF02775"/>
    </source>
</evidence>
<dbReference type="GO" id="GO:0030976">
    <property type="term" value="F:thiamine pyrophosphate binding"/>
    <property type="evidence" value="ECO:0007669"/>
    <property type="project" value="InterPro"/>
</dbReference>
<feature type="non-terminal residue" evidence="3">
    <location>
        <position position="1"/>
    </location>
</feature>
<keyword evidence="1" id="KW-0560">Oxidoreductase</keyword>
<protein>
    <recommendedName>
        <fullName evidence="2">Thiamine pyrophosphate enzyme TPP-binding domain-containing protein</fullName>
    </recommendedName>
</protein>
<dbReference type="Gene3D" id="3.40.50.970">
    <property type="match status" value="1"/>
</dbReference>
<evidence type="ECO:0000313" key="3">
    <source>
        <dbReference type="EMBL" id="GAH59401.1"/>
    </source>
</evidence>
<proteinExistence type="predicted"/>
<evidence type="ECO:0000256" key="1">
    <source>
        <dbReference type="ARBA" id="ARBA00023002"/>
    </source>
</evidence>
<dbReference type="AlphaFoldDB" id="X1GNC2"/>
<dbReference type="SUPFAM" id="SSF52518">
    <property type="entry name" value="Thiamin diphosphate-binding fold (THDP-binding)"/>
    <property type="match status" value="1"/>
</dbReference>
<gene>
    <name evidence="3" type="ORF">S03H2_32905</name>
</gene>